<reference evidence="1" key="1">
    <citation type="journal article" date="2012" name="Nat. Genet.">
        <title>Whole-genome sequence of Schistosoma haematobium.</title>
        <authorList>
            <person name="Young N.D."/>
            <person name="Jex A.R."/>
            <person name="Li B."/>
            <person name="Liu S."/>
            <person name="Yang L."/>
            <person name="Xiong Z."/>
            <person name="Li Y."/>
            <person name="Cantacessi C."/>
            <person name="Hall R.S."/>
            <person name="Xu X."/>
            <person name="Chen F."/>
            <person name="Wu X."/>
            <person name="Zerlotini A."/>
            <person name="Oliveira G."/>
            <person name="Hofmann A."/>
            <person name="Zhang G."/>
            <person name="Fang X."/>
            <person name="Kang Y."/>
            <person name="Campbell B.E."/>
            <person name="Loukas A."/>
            <person name="Ranganathan S."/>
            <person name="Rollinson D."/>
            <person name="Rinaldi G."/>
            <person name="Brindley P.J."/>
            <person name="Yang H."/>
            <person name="Wang J."/>
            <person name="Wang J."/>
            <person name="Gasser R.B."/>
        </authorList>
    </citation>
    <scope>NUCLEOTIDE SEQUENCE [LARGE SCALE GENOMIC DNA]</scope>
</reference>
<accession>A0A094ZY60</accession>
<dbReference type="EMBL" id="KL250971">
    <property type="protein sequence ID" value="KGB38114.1"/>
    <property type="molecule type" value="Genomic_DNA"/>
</dbReference>
<protein>
    <submittedName>
        <fullName evidence="1">Uncharacterized protein</fullName>
    </submittedName>
</protein>
<proteinExistence type="predicted"/>
<dbReference type="AlphaFoldDB" id="A0A094ZY60"/>
<gene>
    <name evidence="1" type="ORF">MS3_06485</name>
</gene>
<evidence type="ECO:0000313" key="1">
    <source>
        <dbReference type="EMBL" id="KGB38114.1"/>
    </source>
</evidence>
<sequence>MMKEQITKSNKHLNNQNFTCINTHSTLFSFLLP</sequence>
<name>A0A094ZY60_SCHHA</name>
<organism evidence="1">
    <name type="scientific">Schistosoma haematobium</name>
    <name type="common">Blood fluke</name>
    <dbReference type="NCBI Taxonomy" id="6185"/>
    <lineage>
        <taxon>Eukaryota</taxon>
        <taxon>Metazoa</taxon>
        <taxon>Spiralia</taxon>
        <taxon>Lophotrochozoa</taxon>
        <taxon>Platyhelminthes</taxon>
        <taxon>Trematoda</taxon>
        <taxon>Digenea</taxon>
        <taxon>Strigeidida</taxon>
        <taxon>Schistosomatoidea</taxon>
        <taxon>Schistosomatidae</taxon>
        <taxon>Schistosoma</taxon>
    </lineage>
</organism>